<dbReference type="InterPro" id="IPR013656">
    <property type="entry name" value="PAS_4"/>
</dbReference>
<evidence type="ECO:0000256" key="8">
    <source>
        <dbReference type="ARBA" id="ARBA00023026"/>
    </source>
</evidence>
<evidence type="ECO:0000256" key="7">
    <source>
        <dbReference type="ARBA" id="ARBA00022840"/>
    </source>
</evidence>
<proteinExistence type="predicted"/>
<reference evidence="13 14" key="1">
    <citation type="submission" date="2020-03" db="EMBL/GenBank/DDBJ databases">
        <title>Bradyrhizobium diversity isolated from nodules of Muelleranthus trifoliolatus.</title>
        <authorList>
            <person name="Klepa M."/>
            <person name="Helene L."/>
            <person name="Hungria M."/>
        </authorList>
    </citation>
    <scope>NUCLEOTIDE SEQUENCE [LARGE SCALE GENOMIC DNA]</scope>
    <source>
        <strain evidence="13 14">WSM 1744</strain>
    </source>
</reference>
<organism evidence="13 14">
    <name type="scientific">Bradyrhizobium archetypum</name>
    <dbReference type="NCBI Taxonomy" id="2721160"/>
    <lineage>
        <taxon>Bacteria</taxon>
        <taxon>Pseudomonadati</taxon>
        <taxon>Pseudomonadota</taxon>
        <taxon>Alphaproteobacteria</taxon>
        <taxon>Hyphomicrobiales</taxon>
        <taxon>Nitrobacteraceae</taxon>
        <taxon>Bradyrhizobium</taxon>
    </lineage>
</organism>
<comment type="caution">
    <text evidence="13">The sequence shown here is derived from an EMBL/GenBank/DDBJ whole genome shotgun (WGS) entry which is preliminary data.</text>
</comment>
<keyword evidence="3" id="KW-0597">Phosphoprotein</keyword>
<name>A0A7Y4HAD6_9BRAD</name>
<feature type="compositionally biased region" description="Polar residues" evidence="10">
    <location>
        <begin position="10"/>
        <end position="25"/>
    </location>
</feature>
<dbReference type="InterPro" id="IPR003594">
    <property type="entry name" value="HATPase_dom"/>
</dbReference>
<dbReference type="InterPro" id="IPR036890">
    <property type="entry name" value="HATPase_C_sf"/>
</dbReference>
<feature type="domain" description="PAC" evidence="12">
    <location>
        <begin position="117"/>
        <end position="169"/>
    </location>
</feature>
<dbReference type="InterPro" id="IPR001610">
    <property type="entry name" value="PAC"/>
</dbReference>
<keyword evidence="9" id="KW-0175">Coiled coil</keyword>
<evidence type="ECO:0000256" key="2">
    <source>
        <dbReference type="ARBA" id="ARBA00012438"/>
    </source>
</evidence>
<dbReference type="Pfam" id="PF07568">
    <property type="entry name" value="HisKA_2"/>
    <property type="match status" value="1"/>
</dbReference>
<evidence type="ECO:0000256" key="6">
    <source>
        <dbReference type="ARBA" id="ARBA00022777"/>
    </source>
</evidence>
<evidence type="ECO:0000313" key="14">
    <source>
        <dbReference type="Proteomes" id="UP000528734"/>
    </source>
</evidence>
<keyword evidence="8" id="KW-0843">Virulence</keyword>
<dbReference type="Proteomes" id="UP000528734">
    <property type="component" value="Unassembled WGS sequence"/>
</dbReference>
<keyword evidence="4" id="KW-0808">Transferase</keyword>
<feature type="coiled-coil region" evidence="9">
    <location>
        <begin position="282"/>
        <end position="309"/>
    </location>
</feature>
<dbReference type="GO" id="GO:0005524">
    <property type="term" value="F:ATP binding"/>
    <property type="evidence" value="ECO:0007669"/>
    <property type="project" value="UniProtKB-KW"/>
</dbReference>
<dbReference type="Gene3D" id="3.30.450.20">
    <property type="entry name" value="PAS domain"/>
    <property type="match status" value="3"/>
</dbReference>
<dbReference type="Pfam" id="PF08448">
    <property type="entry name" value="PAS_4"/>
    <property type="match status" value="1"/>
</dbReference>
<dbReference type="SUPFAM" id="SSF55785">
    <property type="entry name" value="PYP-like sensor domain (PAS domain)"/>
    <property type="match status" value="3"/>
</dbReference>
<evidence type="ECO:0000256" key="3">
    <source>
        <dbReference type="ARBA" id="ARBA00022553"/>
    </source>
</evidence>
<accession>A0A7Y4HAD6</accession>
<dbReference type="NCBIfam" id="TIGR00229">
    <property type="entry name" value="sensory_box"/>
    <property type="match status" value="3"/>
</dbReference>
<evidence type="ECO:0000256" key="5">
    <source>
        <dbReference type="ARBA" id="ARBA00022741"/>
    </source>
</evidence>
<feature type="domain" description="PAC" evidence="12">
    <location>
        <begin position="377"/>
        <end position="429"/>
    </location>
</feature>
<dbReference type="Pfam" id="PF00989">
    <property type="entry name" value="PAS"/>
    <property type="match status" value="2"/>
</dbReference>
<keyword evidence="7" id="KW-0067">ATP-binding</keyword>
<sequence>MALEAGMTGMNIQQRTAKTLSQPGRSASPDATRVPAEELLRAHEDRLAVTYDHVGVGIVDIDQTGRILRVNQEACDLMGRDAADLLGRSIFEETSPLDVAQDLDQFRRQVAGEIDRYTIEKRFTRKDGSHFWAEVTSSSVRDASGNFLYAVRVQHDISARKEAEQARCAAEERAQLLASIVESSDDAIISKDLDGIIRTWNSGAERLFGYSAREAIGKPVTILFPPGREDEEPAILARIRRGERIHHYETVRRRKDGTLLDISLTVSPVRDSTGKITGASKIARDITDRKEAERKLQESEQRLSELLAAIPAAIYTTDAQGKITYFNQAAVEFSGRTPVLGSDEWCVTWKLFNPDGTPLPHDQCPMAVALKEGRAVRGAEAVAERPDGTRVPFIPFPTPLRDSSGKVIGAINMLVDISERRQAETQQRLLLDELNHRTKNNMQMLQSLLFSAARTAHSEEARKVLNEASARIAAMAAAQRVLYGRSDASRFAAEEFLPAVCETIRQSLPPEARIECGAARGVLSNDVAMPLALILNELLTNAVKHGIKDHARHGVRVSLAERDGHLTLCVEDDGEGFDLEEVRQTSSGLQLVLGLARQLRGTFCVTKNPSRACLDFPAAKS</sequence>
<dbReference type="InterPro" id="IPR013767">
    <property type="entry name" value="PAS_fold"/>
</dbReference>
<dbReference type="SMART" id="SM00086">
    <property type="entry name" value="PAC"/>
    <property type="match status" value="3"/>
</dbReference>
<dbReference type="EMBL" id="JAAVLW010000011">
    <property type="protein sequence ID" value="NOJ50363.1"/>
    <property type="molecule type" value="Genomic_DNA"/>
</dbReference>
<dbReference type="SUPFAM" id="SSF55874">
    <property type="entry name" value="ATPase domain of HSP90 chaperone/DNA topoisomerase II/histidine kinase"/>
    <property type="match status" value="1"/>
</dbReference>
<dbReference type="SMART" id="SM00387">
    <property type="entry name" value="HATPase_c"/>
    <property type="match status" value="1"/>
</dbReference>
<dbReference type="PROSITE" id="PS50112">
    <property type="entry name" value="PAS"/>
    <property type="match status" value="3"/>
</dbReference>
<dbReference type="Gene3D" id="3.30.565.10">
    <property type="entry name" value="Histidine kinase-like ATPase, C-terminal domain"/>
    <property type="match status" value="1"/>
</dbReference>
<evidence type="ECO:0000256" key="1">
    <source>
        <dbReference type="ARBA" id="ARBA00000085"/>
    </source>
</evidence>
<gene>
    <name evidence="13" type="ORF">HCN50_29695</name>
</gene>
<keyword evidence="5" id="KW-0547">Nucleotide-binding</keyword>
<dbReference type="InterPro" id="IPR035965">
    <property type="entry name" value="PAS-like_dom_sf"/>
</dbReference>
<dbReference type="GO" id="GO:0004673">
    <property type="term" value="F:protein histidine kinase activity"/>
    <property type="evidence" value="ECO:0007669"/>
    <property type="project" value="UniProtKB-EC"/>
</dbReference>
<dbReference type="GO" id="GO:0006355">
    <property type="term" value="P:regulation of DNA-templated transcription"/>
    <property type="evidence" value="ECO:0007669"/>
    <property type="project" value="InterPro"/>
</dbReference>
<keyword evidence="14" id="KW-1185">Reference proteome</keyword>
<dbReference type="InterPro" id="IPR011495">
    <property type="entry name" value="Sig_transdc_His_kin_sub2_dim/P"/>
</dbReference>
<feature type="domain" description="PAS" evidence="11">
    <location>
        <begin position="173"/>
        <end position="242"/>
    </location>
</feature>
<feature type="domain" description="PAS" evidence="11">
    <location>
        <begin position="43"/>
        <end position="113"/>
    </location>
</feature>
<dbReference type="EC" id="2.7.13.3" evidence="2"/>
<evidence type="ECO:0000259" key="11">
    <source>
        <dbReference type="PROSITE" id="PS50112"/>
    </source>
</evidence>
<dbReference type="AlphaFoldDB" id="A0A7Y4HAD6"/>
<feature type="region of interest" description="Disordered" evidence="10">
    <location>
        <begin position="1"/>
        <end position="33"/>
    </location>
</feature>
<comment type="catalytic activity">
    <reaction evidence="1">
        <text>ATP + protein L-histidine = ADP + protein N-phospho-L-histidine.</text>
        <dbReference type="EC" id="2.7.13.3"/>
    </reaction>
</comment>
<evidence type="ECO:0000313" key="13">
    <source>
        <dbReference type="EMBL" id="NOJ50363.1"/>
    </source>
</evidence>
<dbReference type="Pfam" id="PF13581">
    <property type="entry name" value="HATPase_c_2"/>
    <property type="match status" value="1"/>
</dbReference>
<dbReference type="PROSITE" id="PS50113">
    <property type="entry name" value="PAC"/>
    <property type="match status" value="3"/>
</dbReference>
<dbReference type="SMART" id="SM00091">
    <property type="entry name" value="PAS"/>
    <property type="match status" value="3"/>
</dbReference>
<feature type="domain" description="PAC" evidence="12">
    <location>
        <begin position="246"/>
        <end position="298"/>
    </location>
</feature>
<evidence type="ECO:0000256" key="9">
    <source>
        <dbReference type="SAM" id="Coils"/>
    </source>
</evidence>
<dbReference type="PANTHER" id="PTHR41523:SF8">
    <property type="entry name" value="ETHYLENE RESPONSE SENSOR PROTEIN"/>
    <property type="match status" value="1"/>
</dbReference>
<dbReference type="PANTHER" id="PTHR41523">
    <property type="entry name" value="TWO-COMPONENT SYSTEM SENSOR PROTEIN"/>
    <property type="match status" value="1"/>
</dbReference>
<dbReference type="CDD" id="cd00130">
    <property type="entry name" value="PAS"/>
    <property type="match status" value="3"/>
</dbReference>
<feature type="domain" description="PAS" evidence="11">
    <location>
        <begin position="299"/>
        <end position="338"/>
    </location>
</feature>
<dbReference type="InterPro" id="IPR000700">
    <property type="entry name" value="PAS-assoc_C"/>
</dbReference>
<evidence type="ECO:0000259" key="12">
    <source>
        <dbReference type="PROSITE" id="PS50113"/>
    </source>
</evidence>
<evidence type="ECO:0000256" key="10">
    <source>
        <dbReference type="SAM" id="MobiDB-lite"/>
    </source>
</evidence>
<protein>
    <recommendedName>
        <fullName evidence="2">histidine kinase</fullName>
        <ecNumber evidence="2">2.7.13.3</ecNumber>
    </recommendedName>
</protein>
<dbReference type="InterPro" id="IPR000014">
    <property type="entry name" value="PAS"/>
</dbReference>
<evidence type="ECO:0000256" key="4">
    <source>
        <dbReference type="ARBA" id="ARBA00022679"/>
    </source>
</evidence>
<keyword evidence="6" id="KW-0418">Kinase</keyword>